<dbReference type="OrthoDB" id="3801364at2759"/>
<feature type="compositionally biased region" description="Polar residues" evidence="2">
    <location>
        <begin position="300"/>
        <end position="313"/>
    </location>
</feature>
<name>A0A162YP09_DIDRA</name>
<evidence type="ECO:0000256" key="1">
    <source>
        <dbReference type="SAM" id="Coils"/>
    </source>
</evidence>
<gene>
    <name evidence="3" type="ORF">ST47_g8729</name>
</gene>
<protein>
    <submittedName>
        <fullName evidence="3">Uncharacterized protein</fullName>
    </submittedName>
</protein>
<feature type="coiled-coil region" evidence="1">
    <location>
        <begin position="391"/>
        <end position="425"/>
    </location>
</feature>
<comment type="caution">
    <text evidence="3">The sequence shown here is derived from an EMBL/GenBank/DDBJ whole genome shotgun (WGS) entry which is preliminary data.</text>
</comment>
<feature type="region of interest" description="Disordered" evidence="2">
    <location>
        <begin position="473"/>
        <end position="499"/>
    </location>
</feature>
<keyword evidence="4" id="KW-1185">Reference proteome</keyword>
<feature type="region of interest" description="Disordered" evidence="2">
    <location>
        <begin position="363"/>
        <end position="387"/>
    </location>
</feature>
<sequence>MVLLPSTHGSEKATTVPSVAPKIVVQDKEYSRAKLSLRTTALDLLKIKLGKDAYLLDHIPLSKVSMVKGNQMFPLSPYRICVGLDKVQSQNQSCKISAFIAEKARQDGSVEIKFYGEDKDGKMHQHSCEKMDRSGQWLDMFDIGTKSKTIVLIKCYLALKGVPLPKDLTFSDSFLTTLKRICRYYLGRSKSNSPPSVCERARSIVLSPPAYKGAMMARKSEPCGPRGQTFSLRPTAFAQTSDGGKDKKAVQVENGSPVASAEVPVVGGALDQKKSDVTNKHRPVVHAPMPKVMKVPGSPRKSSATRSQATGDISQPVSSIVSVNTEENKTAFAVRSPKVRSNSQKSFKQLSARPVTFVSAAPQDKPVTTKAPQPEVHTHGQQASTTGLAGYQTLQGQMVEIEDTLERIESTAQENKRKYDRLRDNKKHDIDVMMRERHKIEIGLMLEQLEQKHKAERAAEKTEYDSLVEEYRSHKETIEKQRGKAMQRREAAKEDLKRKREGLSRKDLLDCLDACDERHRSQKRRKP</sequence>
<reference evidence="3 4" key="1">
    <citation type="journal article" date="2016" name="Sci. Rep.">
        <title>Draft genome sequencing and secretome analysis of fungal phytopathogen Ascochyta rabiei provides insight into the necrotrophic effector repertoire.</title>
        <authorList>
            <person name="Verma S."/>
            <person name="Gazara R.K."/>
            <person name="Nizam S."/>
            <person name="Parween S."/>
            <person name="Chattopadhyay D."/>
            <person name="Verma P.K."/>
        </authorList>
    </citation>
    <scope>NUCLEOTIDE SEQUENCE [LARGE SCALE GENOMIC DNA]</scope>
    <source>
        <strain evidence="3 4">ArDII</strain>
    </source>
</reference>
<feature type="region of interest" description="Disordered" evidence="2">
    <location>
        <begin position="290"/>
        <end position="313"/>
    </location>
</feature>
<proteinExistence type="predicted"/>
<evidence type="ECO:0000256" key="2">
    <source>
        <dbReference type="SAM" id="MobiDB-lite"/>
    </source>
</evidence>
<organism evidence="3 4">
    <name type="scientific">Didymella rabiei</name>
    <name type="common">Chickpea ascochyta blight fungus</name>
    <name type="synonym">Mycosphaerella rabiei</name>
    <dbReference type="NCBI Taxonomy" id="5454"/>
    <lineage>
        <taxon>Eukaryota</taxon>
        <taxon>Fungi</taxon>
        <taxon>Dikarya</taxon>
        <taxon>Ascomycota</taxon>
        <taxon>Pezizomycotina</taxon>
        <taxon>Dothideomycetes</taxon>
        <taxon>Pleosporomycetidae</taxon>
        <taxon>Pleosporales</taxon>
        <taxon>Pleosporineae</taxon>
        <taxon>Didymellaceae</taxon>
        <taxon>Ascochyta</taxon>
    </lineage>
</organism>
<dbReference type="EMBL" id="JYNV01000285">
    <property type="protein sequence ID" value="KZM20143.1"/>
    <property type="molecule type" value="Genomic_DNA"/>
</dbReference>
<accession>A0A162YP09</accession>
<evidence type="ECO:0000313" key="4">
    <source>
        <dbReference type="Proteomes" id="UP000076837"/>
    </source>
</evidence>
<dbReference type="AlphaFoldDB" id="A0A162YP09"/>
<dbReference type="Proteomes" id="UP000076837">
    <property type="component" value="Unassembled WGS sequence"/>
</dbReference>
<keyword evidence="1" id="KW-0175">Coiled coil</keyword>
<evidence type="ECO:0000313" key="3">
    <source>
        <dbReference type="EMBL" id="KZM20143.1"/>
    </source>
</evidence>